<protein>
    <submittedName>
        <fullName evidence="1">Uncharacterized protein</fullName>
    </submittedName>
</protein>
<organism evidence="1 2">
    <name type="scientific">Aeromonas phage Ah1</name>
    <dbReference type="NCBI Taxonomy" id="2053701"/>
    <lineage>
        <taxon>Viruses</taxon>
        <taxon>Duplodnaviria</taxon>
        <taxon>Heunggongvirae</taxon>
        <taxon>Uroviricota</taxon>
        <taxon>Caudoviricetes</taxon>
        <taxon>Pantevenvirales</taxon>
        <taxon>Straboviridae</taxon>
        <taxon>Cinqassovirus</taxon>
        <taxon>Cinqassovirus ah1</taxon>
    </lineage>
</organism>
<name>A0A2H4YEQ8_9CAUD</name>
<evidence type="ECO:0000313" key="1">
    <source>
        <dbReference type="EMBL" id="AUE22651.1"/>
    </source>
</evidence>
<dbReference type="Proteomes" id="UP000240934">
    <property type="component" value="Segment"/>
</dbReference>
<dbReference type="EMBL" id="MG250483">
    <property type="protein sequence ID" value="AUE22651.1"/>
    <property type="molecule type" value="Genomic_DNA"/>
</dbReference>
<gene>
    <name evidence="1" type="ORF">Ah1_00110</name>
</gene>
<sequence>MQIDILEVYKRLKDRQMSADYQLECIREVEIEKQAQTENGKLSRDGVKILNRLDDLYMHRMNVVVPELAQAKRDFYNVACAEMEMRILKGRSNES</sequence>
<accession>A0A2H4YEQ8</accession>
<evidence type="ECO:0000313" key="2">
    <source>
        <dbReference type="Proteomes" id="UP000240934"/>
    </source>
</evidence>
<reference evidence="1 2" key="1">
    <citation type="submission" date="2017-10" db="EMBL/GenBank/DDBJ databases">
        <title>Antibacterial composition for extension of chilled fish shelf life and decreasing of risk of food-borne infections, bacteriophage strains for its preparation.</title>
        <authorList>
            <person name="Zulkarneev E.R."/>
            <person name="Aleshkin A.V."/>
            <person name="Rubalsky O.V."/>
            <person name="Kiseleva I.A."/>
            <person name="Rubalskii E.O."/>
            <person name="Lebedev S.N."/>
        </authorList>
    </citation>
    <scope>NUCLEOTIDE SEQUENCE [LARGE SCALE GENOMIC DNA]</scope>
</reference>
<keyword evidence="2" id="KW-1185">Reference proteome</keyword>
<proteinExistence type="predicted"/>